<feature type="transmembrane region" description="Helical" evidence="5">
    <location>
        <begin position="185"/>
        <end position="206"/>
    </location>
</feature>
<evidence type="ECO:0000256" key="1">
    <source>
        <dbReference type="ARBA" id="ARBA00004141"/>
    </source>
</evidence>
<evidence type="ECO:0000256" key="4">
    <source>
        <dbReference type="ARBA" id="ARBA00023136"/>
    </source>
</evidence>
<dbReference type="GO" id="GO:0015186">
    <property type="term" value="F:L-glutamine transmembrane transporter activity"/>
    <property type="evidence" value="ECO:0007669"/>
    <property type="project" value="TreeGrafter"/>
</dbReference>
<feature type="transmembrane region" description="Helical" evidence="5">
    <location>
        <begin position="370"/>
        <end position="389"/>
    </location>
</feature>
<keyword evidence="3 5" id="KW-1133">Transmembrane helix</keyword>
<keyword evidence="4 5" id="KW-0472">Membrane</keyword>
<evidence type="ECO:0000313" key="8">
    <source>
        <dbReference type="Proteomes" id="UP000001307"/>
    </source>
</evidence>
<feature type="domain" description="Amino acid transporter transmembrane" evidence="6">
    <location>
        <begin position="184"/>
        <end position="389"/>
    </location>
</feature>
<evidence type="ECO:0000256" key="3">
    <source>
        <dbReference type="ARBA" id="ARBA00022989"/>
    </source>
</evidence>
<comment type="subcellular location">
    <subcellularLocation>
        <location evidence="1">Membrane</location>
        <topology evidence="1">Multi-pass membrane protein</topology>
    </subcellularLocation>
</comment>
<keyword evidence="2 5" id="KW-0812">Transmembrane</keyword>
<accession>E4XFT4</accession>
<feature type="transmembrane region" description="Helical" evidence="5">
    <location>
        <begin position="48"/>
        <end position="69"/>
    </location>
</feature>
<dbReference type="PANTHER" id="PTHR22950:SF702">
    <property type="entry name" value="AMINO ACID TRANSPORTER PROTEIN"/>
    <property type="match status" value="1"/>
</dbReference>
<evidence type="ECO:0000313" key="7">
    <source>
        <dbReference type="EMBL" id="CBY24473.1"/>
    </source>
</evidence>
<dbReference type="Proteomes" id="UP000001307">
    <property type="component" value="Unassembled WGS sequence"/>
</dbReference>
<proteinExistence type="predicted"/>
<feature type="transmembrane region" description="Helical" evidence="5">
    <location>
        <begin position="310"/>
        <end position="328"/>
    </location>
</feature>
<dbReference type="InterPro" id="IPR013057">
    <property type="entry name" value="AA_transpt_TM"/>
</dbReference>
<evidence type="ECO:0000256" key="2">
    <source>
        <dbReference type="ARBA" id="ARBA00022692"/>
    </source>
</evidence>
<feature type="transmembrane region" description="Helical" evidence="5">
    <location>
        <begin position="218"/>
        <end position="241"/>
    </location>
</feature>
<feature type="transmembrane region" description="Helical" evidence="5">
    <location>
        <begin position="76"/>
        <end position="100"/>
    </location>
</feature>
<feature type="transmembrane region" description="Helical" evidence="5">
    <location>
        <begin position="334"/>
        <end position="358"/>
    </location>
</feature>
<gene>
    <name evidence="7" type="ORF">GSOID_T00010337001</name>
</gene>
<dbReference type="PANTHER" id="PTHR22950">
    <property type="entry name" value="AMINO ACID TRANSPORTER"/>
    <property type="match status" value="1"/>
</dbReference>
<dbReference type="InParanoid" id="E4XFT4"/>
<dbReference type="OrthoDB" id="28208at2759"/>
<feature type="domain" description="Amino acid transporter transmembrane" evidence="6">
    <location>
        <begin position="14"/>
        <end position="102"/>
    </location>
</feature>
<protein>
    <recommendedName>
        <fullName evidence="6">Amino acid transporter transmembrane domain-containing protein</fullName>
    </recommendedName>
</protein>
<feature type="transmembrane region" description="Helical" evidence="5">
    <location>
        <begin position="261"/>
        <end position="281"/>
    </location>
</feature>
<dbReference type="EMBL" id="FN653046">
    <property type="protein sequence ID" value="CBY24473.1"/>
    <property type="molecule type" value="Genomic_DNA"/>
</dbReference>
<name>E4XFT4_OIKDI</name>
<evidence type="ECO:0000259" key="6">
    <source>
        <dbReference type="Pfam" id="PF01490"/>
    </source>
</evidence>
<sequence length="410" mass="45547">MTITRFLTARFKPLFDTFGCLVGFLMVVKYELPSVVKALIGIDRCDSYWFTSPDLLVVLVVIFVVIPLSSAKDINFLGYTSGFAMLCMIFCAITIVSQYTQLPCPLEPYMPDEYWQFMFNDNSSCALDNITSYLSEKHKAQFFELPELDLSDSKCELEQPIADFYLKIPSQSCEPELVSFSLASVYAIPTMVFAFQCHASVLPIYAELKQDSSRMRSAATVALSIVFVMYLVASCFGYLTFTNATGSELFVMYSGFSMNDPLTLLGRILVLCCVILSAPVLHFPCRKAIIVGIWGSEALPGCPKFSMTKWLSTMICILLSVIVMVLYVPNIKDVFGLGGATVATLLMIVMPSGLHYKLSKKSGALMKRTNLLVVFLGLAFGVFSVALIIKDWLTDYPELNSCQILKNSLS</sequence>
<dbReference type="Pfam" id="PF01490">
    <property type="entry name" value="Aa_trans"/>
    <property type="match status" value="2"/>
</dbReference>
<reference evidence="7" key="1">
    <citation type="journal article" date="2010" name="Science">
        <title>Plasticity of animal genome architecture unmasked by rapid evolution of a pelagic tunicate.</title>
        <authorList>
            <person name="Denoeud F."/>
            <person name="Henriet S."/>
            <person name="Mungpakdee S."/>
            <person name="Aury J.M."/>
            <person name="Da Silva C."/>
            <person name="Brinkmann H."/>
            <person name="Mikhaleva J."/>
            <person name="Olsen L.C."/>
            <person name="Jubin C."/>
            <person name="Canestro C."/>
            <person name="Bouquet J.M."/>
            <person name="Danks G."/>
            <person name="Poulain J."/>
            <person name="Campsteijn C."/>
            <person name="Adamski M."/>
            <person name="Cross I."/>
            <person name="Yadetie F."/>
            <person name="Muffato M."/>
            <person name="Louis A."/>
            <person name="Butcher S."/>
            <person name="Tsagkogeorga G."/>
            <person name="Konrad A."/>
            <person name="Singh S."/>
            <person name="Jensen M.F."/>
            <person name="Cong E.H."/>
            <person name="Eikeseth-Otteraa H."/>
            <person name="Noel B."/>
            <person name="Anthouard V."/>
            <person name="Porcel B.M."/>
            <person name="Kachouri-Lafond R."/>
            <person name="Nishino A."/>
            <person name="Ugolini M."/>
            <person name="Chourrout P."/>
            <person name="Nishida H."/>
            <person name="Aasland R."/>
            <person name="Huzurbazar S."/>
            <person name="Westhof E."/>
            <person name="Delsuc F."/>
            <person name="Lehrach H."/>
            <person name="Reinhardt R."/>
            <person name="Weissenbach J."/>
            <person name="Roy S.W."/>
            <person name="Artiguenave F."/>
            <person name="Postlethwait J.H."/>
            <person name="Manak J.R."/>
            <person name="Thompson E.M."/>
            <person name="Jaillon O."/>
            <person name="Du Pasquier L."/>
            <person name="Boudinot P."/>
            <person name="Liberles D.A."/>
            <person name="Volff J.N."/>
            <person name="Philippe H."/>
            <person name="Lenhard B."/>
            <person name="Roest Crollius H."/>
            <person name="Wincker P."/>
            <person name="Chourrout D."/>
        </authorList>
    </citation>
    <scope>NUCLEOTIDE SEQUENCE [LARGE SCALE GENOMIC DNA]</scope>
</reference>
<dbReference type="AlphaFoldDB" id="E4XFT4"/>
<evidence type="ECO:0000256" key="5">
    <source>
        <dbReference type="SAM" id="Phobius"/>
    </source>
</evidence>
<dbReference type="GO" id="GO:0005886">
    <property type="term" value="C:plasma membrane"/>
    <property type="evidence" value="ECO:0007669"/>
    <property type="project" value="TreeGrafter"/>
</dbReference>
<keyword evidence="8" id="KW-1185">Reference proteome</keyword>
<organism evidence="7">
    <name type="scientific">Oikopleura dioica</name>
    <name type="common">Tunicate</name>
    <dbReference type="NCBI Taxonomy" id="34765"/>
    <lineage>
        <taxon>Eukaryota</taxon>
        <taxon>Metazoa</taxon>
        <taxon>Chordata</taxon>
        <taxon>Tunicata</taxon>
        <taxon>Appendicularia</taxon>
        <taxon>Copelata</taxon>
        <taxon>Oikopleuridae</taxon>
        <taxon>Oikopleura</taxon>
    </lineage>
</organism>